<feature type="domain" description="ABC transmembrane type-1" evidence="9">
    <location>
        <begin position="18"/>
        <end position="301"/>
    </location>
</feature>
<dbReference type="InterPro" id="IPR027417">
    <property type="entry name" value="P-loop_NTPase"/>
</dbReference>
<dbReference type="SMART" id="SM00382">
    <property type="entry name" value="AAA"/>
    <property type="match status" value="1"/>
</dbReference>
<sequence>MTTRKMFIEIAKKNKFYVFVTILSGVLPIVNVYILQDFLNQVTSSGNESFGYLNNYVIKYFFLLILSFVCSKLLAYLNEIIQLNVGTELVEKIIISSSHLSLEEFEVSDYQNKIKRVVENSLGSIVGNFSLIISMLSMSLSLAISIVYLSSWNTYVGIVLLIFPFVFYKQYINIIKKSYSIEYQQTEKKKENWYITFLLTQDNAFKENKVFNFLSYLIEIYKCNVESFKTDSKNMFKYDIVMSLLPEISGGMIVIVMMYYIFWKLGSGEIYLGSVVAIIQLAYQVLENSKALSSDIINYQKNSMYVKELIEVLQYFKNNSQIDSDYRVSVLEFQNVDFCKGDKKILKNISFSLNRNFYYIIGPNGSGKTTLLNVISGLYSASSGNIVINGQDSISSNVINFRSSQLFQDFKRYEFSVLENVILGNYSKKYDVELVEKLLIKLSLIDRIRKLDNGLNSILGSWFDKSENLSGGEWQKLAIARTIFKEADIYLFDEPQSMLDTENSRRIIEFIRDYLDDKIVIVTTHKIELLSASDNVIFMKNGTVALIGQHENLLKNAEYREYVRSDKGC</sequence>
<dbReference type="InterPro" id="IPR011527">
    <property type="entry name" value="ABC1_TM_dom"/>
</dbReference>
<evidence type="ECO:0000313" key="11">
    <source>
        <dbReference type="Proteomes" id="UP000274117"/>
    </source>
</evidence>
<reference evidence="10 11" key="1">
    <citation type="submission" date="2018-11" db="EMBL/GenBank/DDBJ databases">
        <authorList>
            <person name="Stevens M.J."/>
            <person name="Cernela N."/>
            <person name="Spoerry Serrano N."/>
            <person name="Schmitt S."/>
            <person name="Schrenzel J."/>
            <person name="Stephan R."/>
        </authorList>
    </citation>
    <scope>NUCLEOTIDE SEQUENCE [LARGE SCALE GENOMIC DNA]</scope>
    <source>
        <strain evidence="10 11">PP422</strain>
    </source>
</reference>
<keyword evidence="6 7" id="KW-0472">Membrane</keyword>
<dbReference type="PANTHER" id="PTHR43394">
    <property type="entry name" value="ATP-DEPENDENT PERMEASE MDL1, MITOCHONDRIAL"/>
    <property type="match status" value="1"/>
</dbReference>
<dbReference type="GO" id="GO:0005886">
    <property type="term" value="C:plasma membrane"/>
    <property type="evidence" value="ECO:0007669"/>
    <property type="project" value="UniProtKB-SubCell"/>
</dbReference>
<evidence type="ECO:0000256" key="2">
    <source>
        <dbReference type="ARBA" id="ARBA00022692"/>
    </source>
</evidence>
<dbReference type="RefSeq" id="WP_105209212.1">
    <property type="nucleotide sequence ID" value="NZ_POQQ01000026.1"/>
</dbReference>
<dbReference type="GO" id="GO:0005524">
    <property type="term" value="F:ATP binding"/>
    <property type="evidence" value="ECO:0007669"/>
    <property type="project" value="UniProtKB-KW"/>
</dbReference>
<dbReference type="PROSITE" id="PS50929">
    <property type="entry name" value="ABC_TM1F"/>
    <property type="match status" value="1"/>
</dbReference>
<comment type="subcellular location">
    <subcellularLocation>
        <location evidence="1">Cell membrane</location>
        <topology evidence="1">Multi-pass membrane protein</topology>
    </subcellularLocation>
</comment>
<organism evidence="10 11">
    <name type="scientific">Streptococcus suis</name>
    <dbReference type="NCBI Taxonomy" id="1307"/>
    <lineage>
        <taxon>Bacteria</taxon>
        <taxon>Bacillati</taxon>
        <taxon>Bacillota</taxon>
        <taxon>Bacilli</taxon>
        <taxon>Lactobacillales</taxon>
        <taxon>Streptococcaceae</taxon>
        <taxon>Streptococcus</taxon>
    </lineage>
</organism>
<dbReference type="Gene3D" id="1.20.1560.10">
    <property type="entry name" value="ABC transporter type 1, transmembrane domain"/>
    <property type="match status" value="1"/>
</dbReference>
<dbReference type="Proteomes" id="UP000274117">
    <property type="component" value="Unassembled WGS sequence"/>
</dbReference>
<accession>A0A3R8R6G3</accession>
<dbReference type="InterPro" id="IPR003439">
    <property type="entry name" value="ABC_transporter-like_ATP-bd"/>
</dbReference>
<evidence type="ECO:0000256" key="7">
    <source>
        <dbReference type="SAM" id="Phobius"/>
    </source>
</evidence>
<evidence type="ECO:0000259" key="9">
    <source>
        <dbReference type="PROSITE" id="PS50929"/>
    </source>
</evidence>
<dbReference type="GO" id="GO:0015421">
    <property type="term" value="F:ABC-type oligopeptide transporter activity"/>
    <property type="evidence" value="ECO:0007669"/>
    <property type="project" value="TreeGrafter"/>
</dbReference>
<proteinExistence type="predicted"/>
<dbReference type="AlphaFoldDB" id="A0A3R8R6G3"/>
<gene>
    <name evidence="10" type="ORF">EI998_08810</name>
</gene>
<keyword evidence="2 7" id="KW-0812">Transmembrane</keyword>
<evidence type="ECO:0000256" key="3">
    <source>
        <dbReference type="ARBA" id="ARBA00022741"/>
    </source>
</evidence>
<dbReference type="InterPro" id="IPR036640">
    <property type="entry name" value="ABC1_TM_sf"/>
</dbReference>
<feature type="transmembrane region" description="Helical" evidence="7">
    <location>
        <begin position="152"/>
        <end position="168"/>
    </location>
</feature>
<dbReference type="Pfam" id="PF00005">
    <property type="entry name" value="ABC_tran"/>
    <property type="match status" value="1"/>
</dbReference>
<dbReference type="PROSITE" id="PS50893">
    <property type="entry name" value="ABC_TRANSPORTER_2"/>
    <property type="match status" value="1"/>
</dbReference>
<evidence type="ECO:0000313" key="10">
    <source>
        <dbReference type="EMBL" id="RRR51393.1"/>
    </source>
</evidence>
<keyword evidence="5 7" id="KW-1133">Transmembrane helix</keyword>
<dbReference type="SUPFAM" id="SSF90123">
    <property type="entry name" value="ABC transporter transmembrane region"/>
    <property type="match status" value="1"/>
</dbReference>
<comment type="caution">
    <text evidence="10">The sequence shown here is derived from an EMBL/GenBank/DDBJ whole genome shotgun (WGS) entry which is preliminary data.</text>
</comment>
<evidence type="ECO:0000256" key="4">
    <source>
        <dbReference type="ARBA" id="ARBA00022840"/>
    </source>
</evidence>
<name>A0A3R8R6G3_STRSU</name>
<dbReference type="PANTHER" id="PTHR43394:SF1">
    <property type="entry name" value="ATP-BINDING CASSETTE SUB-FAMILY B MEMBER 10, MITOCHONDRIAL"/>
    <property type="match status" value="1"/>
</dbReference>
<evidence type="ECO:0000256" key="5">
    <source>
        <dbReference type="ARBA" id="ARBA00022989"/>
    </source>
</evidence>
<protein>
    <submittedName>
        <fullName evidence="10">ABC transporter ATP-binding protein</fullName>
    </submittedName>
</protein>
<dbReference type="CDD" id="cd03228">
    <property type="entry name" value="ABCC_MRP_Like"/>
    <property type="match status" value="1"/>
</dbReference>
<dbReference type="GO" id="GO:0016887">
    <property type="term" value="F:ATP hydrolysis activity"/>
    <property type="evidence" value="ECO:0007669"/>
    <property type="project" value="InterPro"/>
</dbReference>
<feature type="domain" description="ABC transporter" evidence="8">
    <location>
        <begin position="331"/>
        <end position="566"/>
    </location>
</feature>
<dbReference type="OrthoDB" id="9806127at2"/>
<feature type="transmembrane region" description="Helical" evidence="7">
    <location>
        <begin position="240"/>
        <end position="262"/>
    </location>
</feature>
<feature type="transmembrane region" description="Helical" evidence="7">
    <location>
        <begin position="56"/>
        <end position="77"/>
    </location>
</feature>
<dbReference type="PROSITE" id="PS00211">
    <property type="entry name" value="ABC_TRANSPORTER_1"/>
    <property type="match status" value="1"/>
</dbReference>
<keyword evidence="3" id="KW-0547">Nucleotide-binding</keyword>
<dbReference type="InterPro" id="IPR003593">
    <property type="entry name" value="AAA+_ATPase"/>
</dbReference>
<evidence type="ECO:0000256" key="6">
    <source>
        <dbReference type="ARBA" id="ARBA00023136"/>
    </source>
</evidence>
<dbReference type="Gene3D" id="3.40.50.300">
    <property type="entry name" value="P-loop containing nucleotide triphosphate hydrolases"/>
    <property type="match status" value="1"/>
</dbReference>
<reference evidence="10 11" key="2">
    <citation type="submission" date="2018-12" db="EMBL/GenBank/DDBJ databases">
        <title>Whole-genome sequences of fifteen clinical Streptococcus suis strains isolated from pigs between 2006 and 2018.</title>
        <authorList>
            <person name="Stevens M.J.A."/>
            <person name="Cernela N."/>
            <person name="Spoerry Serrano N."/>
            <person name="Schmitt S."/>
            <person name="Schrenzel J."/>
            <person name="Stephan R."/>
        </authorList>
    </citation>
    <scope>NUCLEOTIDE SEQUENCE [LARGE SCALE GENOMIC DNA]</scope>
    <source>
        <strain evidence="10 11">PP422</strain>
    </source>
</reference>
<feature type="transmembrane region" description="Helical" evidence="7">
    <location>
        <begin position="16"/>
        <end position="36"/>
    </location>
</feature>
<evidence type="ECO:0000256" key="1">
    <source>
        <dbReference type="ARBA" id="ARBA00004651"/>
    </source>
</evidence>
<feature type="transmembrane region" description="Helical" evidence="7">
    <location>
        <begin position="125"/>
        <end position="146"/>
    </location>
</feature>
<dbReference type="InterPro" id="IPR017871">
    <property type="entry name" value="ABC_transporter-like_CS"/>
</dbReference>
<dbReference type="InterPro" id="IPR039421">
    <property type="entry name" value="Type_1_exporter"/>
</dbReference>
<keyword evidence="4 10" id="KW-0067">ATP-binding</keyword>
<dbReference type="EMBL" id="RSDO01000017">
    <property type="protein sequence ID" value="RRR51393.1"/>
    <property type="molecule type" value="Genomic_DNA"/>
</dbReference>
<dbReference type="SUPFAM" id="SSF52540">
    <property type="entry name" value="P-loop containing nucleoside triphosphate hydrolases"/>
    <property type="match status" value="1"/>
</dbReference>
<evidence type="ECO:0000259" key="8">
    <source>
        <dbReference type="PROSITE" id="PS50893"/>
    </source>
</evidence>